<dbReference type="EMBL" id="CABVHU010000001">
    <property type="protein sequence ID" value="VVN69133.1"/>
    <property type="molecule type" value="Genomic_DNA"/>
</dbReference>
<sequence length="77" mass="8066">MLGRGDGADYPLGADLYPFCAKGVWWLLDRSHALRGNAARDALRPKSGRGASVEAFPRGSVGMINTGSGVYEINAGA</sequence>
<dbReference type="Proteomes" id="UP000409037">
    <property type="component" value="Unassembled WGS sequence"/>
</dbReference>
<dbReference type="AlphaFoldDB" id="A0A5E6ZZQ9"/>
<proteinExistence type="predicted"/>
<evidence type="ECO:0000313" key="2">
    <source>
        <dbReference type="Proteomes" id="UP000409037"/>
    </source>
</evidence>
<gene>
    <name evidence="1" type="ORF">PS833_00291</name>
</gene>
<organism evidence="1 2">
    <name type="scientific">Pseudomonas fluorescens</name>
    <dbReference type="NCBI Taxonomy" id="294"/>
    <lineage>
        <taxon>Bacteria</taxon>
        <taxon>Pseudomonadati</taxon>
        <taxon>Pseudomonadota</taxon>
        <taxon>Gammaproteobacteria</taxon>
        <taxon>Pseudomonadales</taxon>
        <taxon>Pseudomonadaceae</taxon>
        <taxon>Pseudomonas</taxon>
    </lineage>
</organism>
<protein>
    <submittedName>
        <fullName evidence="1">Uncharacterized protein</fullName>
    </submittedName>
</protein>
<name>A0A5E6ZZQ9_PSEFL</name>
<evidence type="ECO:0000313" key="1">
    <source>
        <dbReference type="EMBL" id="VVN69133.1"/>
    </source>
</evidence>
<accession>A0A5E6ZZQ9</accession>
<reference evidence="1 2" key="1">
    <citation type="submission" date="2019-09" db="EMBL/GenBank/DDBJ databases">
        <authorList>
            <person name="Chandra G."/>
            <person name="Truman W A."/>
        </authorList>
    </citation>
    <scope>NUCLEOTIDE SEQUENCE [LARGE SCALE GENOMIC DNA]</scope>
    <source>
        <strain evidence="1">PS833</strain>
    </source>
</reference>